<evidence type="ECO:0000313" key="2">
    <source>
        <dbReference type="EMBL" id="MEL1250606.1"/>
    </source>
</evidence>
<dbReference type="Proteomes" id="UP001497045">
    <property type="component" value="Unassembled WGS sequence"/>
</dbReference>
<dbReference type="InterPro" id="IPR002938">
    <property type="entry name" value="FAD-bd"/>
</dbReference>
<gene>
    <name evidence="2" type="ORF">AAEO60_07985</name>
</gene>
<keyword evidence="3" id="KW-1185">Reference proteome</keyword>
<dbReference type="SUPFAM" id="SSF51905">
    <property type="entry name" value="FAD/NAD(P)-binding domain"/>
    <property type="match status" value="1"/>
</dbReference>
<dbReference type="InterPro" id="IPR050407">
    <property type="entry name" value="Geranylgeranyl_reductase"/>
</dbReference>
<dbReference type="EMBL" id="JBBYHV010000001">
    <property type="protein sequence ID" value="MEL1250606.1"/>
    <property type="molecule type" value="Genomic_DNA"/>
</dbReference>
<dbReference type="PANTHER" id="PTHR42685:SF22">
    <property type="entry name" value="CONDITIONED MEDIUM FACTOR RECEPTOR 1"/>
    <property type="match status" value="1"/>
</dbReference>
<dbReference type="PRINTS" id="PR00411">
    <property type="entry name" value="PNDRDTASEI"/>
</dbReference>
<feature type="domain" description="FAD-binding" evidence="1">
    <location>
        <begin position="6"/>
        <end position="61"/>
    </location>
</feature>
<organism evidence="2 3">
    <name type="scientific">Aurantiacibacter gilvus</name>
    <dbReference type="NCBI Taxonomy" id="3139141"/>
    <lineage>
        <taxon>Bacteria</taxon>
        <taxon>Pseudomonadati</taxon>
        <taxon>Pseudomonadota</taxon>
        <taxon>Alphaproteobacteria</taxon>
        <taxon>Sphingomonadales</taxon>
        <taxon>Erythrobacteraceae</taxon>
        <taxon>Aurantiacibacter</taxon>
    </lineage>
</organism>
<dbReference type="GO" id="GO:0004497">
    <property type="term" value="F:monooxygenase activity"/>
    <property type="evidence" value="ECO:0007669"/>
    <property type="project" value="UniProtKB-KW"/>
</dbReference>
<comment type="caution">
    <text evidence="2">The sequence shown here is derived from an EMBL/GenBank/DDBJ whole genome shotgun (WGS) entry which is preliminary data.</text>
</comment>
<dbReference type="PANTHER" id="PTHR42685">
    <property type="entry name" value="GERANYLGERANYL DIPHOSPHATE REDUCTASE"/>
    <property type="match status" value="1"/>
</dbReference>
<protein>
    <submittedName>
        <fullName evidence="2">FAD-dependent monooxygenase</fullName>
    </submittedName>
</protein>
<dbReference type="InterPro" id="IPR036188">
    <property type="entry name" value="FAD/NAD-bd_sf"/>
</dbReference>
<reference evidence="2 3" key="1">
    <citation type="submission" date="2024-04" db="EMBL/GenBank/DDBJ databases">
        <title>Aurantiacibacter sp. DGU6 16S ribosomal RNA gene Genome sequencing and assembly.</title>
        <authorList>
            <person name="Park S."/>
        </authorList>
    </citation>
    <scope>NUCLEOTIDE SEQUENCE [LARGE SCALE GENOMIC DNA]</scope>
    <source>
        <strain evidence="2 3">DGU6</strain>
    </source>
</reference>
<name>A0ABU9IDV8_9SPHN</name>
<dbReference type="PRINTS" id="PR00368">
    <property type="entry name" value="FADPNR"/>
</dbReference>
<dbReference type="Gene3D" id="3.50.50.60">
    <property type="entry name" value="FAD/NAD(P)-binding domain"/>
    <property type="match status" value="1"/>
</dbReference>
<keyword evidence="2" id="KW-0560">Oxidoreductase</keyword>
<proteinExistence type="predicted"/>
<dbReference type="RefSeq" id="WP_341673122.1">
    <property type="nucleotide sequence ID" value="NZ_JBBYHV010000001.1"/>
</dbReference>
<accession>A0ABU9IDV8</accession>
<evidence type="ECO:0000313" key="3">
    <source>
        <dbReference type="Proteomes" id="UP001497045"/>
    </source>
</evidence>
<evidence type="ECO:0000259" key="1">
    <source>
        <dbReference type="Pfam" id="PF01494"/>
    </source>
</evidence>
<sequence>MRSADPLILGAGPAGCAAAIALAQGGASPLLLDRRAAVGDPLCGGFMSWRTLAQLEAIGVQLDDLGGHRVDELRLFASGNDASVPLPQPALGLSRHALDSRLREAALAAGARLEVDTIRALSPGVALGQRQDWQADSLLLATGKHDVRGQSRPRASDDPALGLRLRLPASPTRDTLLGGAIELHLFDGGYVGIVLQEGGSANACMAVRKSVLARCDGDPAALVARLGEDSPALAARLGSDWQQAGIETIGAVPYGHIARQTEAGVFRLGDQAAVIPSLAGEGMAIAVASGTLAARHWLDGGADAAQAYQRAFAARASRPIRLATLGWHLAESRLGGRAGVALARLAPGIVRQFAEMARIPATASLARR</sequence>
<keyword evidence="2" id="KW-0503">Monooxygenase</keyword>
<dbReference type="Pfam" id="PF01494">
    <property type="entry name" value="FAD_binding_3"/>
    <property type="match status" value="1"/>
</dbReference>